<dbReference type="AlphaFoldDB" id="A0A0A1WCK1"/>
<comment type="caution">
    <text evidence="1">The sequence shown here is derived from an EMBL/GenBank/DDBJ whole genome shotgun (WGS) entry which is preliminary data.</text>
</comment>
<dbReference type="OrthoDB" id="7576466at2"/>
<sequence length="446" mass="48866">MDLNALLTPAELEVYRRHMAGGQYGDGSPEQEKAAAASITKMLELLVTEAGRNAVGALGPGRGSILSELIAVLLGPAPDPQAWIEAIARGSFDLTGYKAYGKRPKTIDGKQPAIGSPGNFLPRLLERYQKAAGHRPPNAREIADLRTALGILIATSLLKELHNVTNERAALGSAWPLVSAVSGRQHAELRRFIAGYGDDPSFRHQLAADIQRSVIDWAKRHPGKVLPKNKQVDSQAPQTDIEQHFAHEAESEERRKNALIAFGKILLSGDSENDDPTIDAVLGTLRDEPAYAWLRDMPGHPVAADYPGGESPMPTELLRRFMPVAAGPSTTEQVLGRAAMAPIAIMSPRPLRLTESEMINKRLDDLARSIHSHVETKGLPPMETPIAHLPMFEASVCYWSLNPDWEARQPWEAIGFNLHAPSPEDEDAAYRLWDMVTSRAETKRTI</sequence>
<accession>A0A0A1WCK1</accession>
<name>A0A0A1WCK1_9SPHN</name>
<protein>
    <submittedName>
        <fullName evidence="1">Uncharacterized protein</fullName>
    </submittedName>
</protein>
<dbReference type="Proteomes" id="UP000032305">
    <property type="component" value="Unassembled WGS sequence"/>
</dbReference>
<keyword evidence="2" id="KW-1185">Reference proteome</keyword>
<evidence type="ECO:0000313" key="1">
    <source>
        <dbReference type="EMBL" id="GAM02721.1"/>
    </source>
</evidence>
<dbReference type="EMBL" id="BBPI01000097">
    <property type="protein sequence ID" value="GAM02721.1"/>
    <property type="molecule type" value="Genomic_DNA"/>
</dbReference>
<gene>
    <name evidence="1" type="ORF">SP5_097_00630</name>
</gene>
<organism evidence="1 2">
    <name type="scientific">Sphingomonas parapaucimobilis NBRC 15100</name>
    <dbReference type="NCBI Taxonomy" id="1219049"/>
    <lineage>
        <taxon>Bacteria</taxon>
        <taxon>Pseudomonadati</taxon>
        <taxon>Pseudomonadota</taxon>
        <taxon>Alphaproteobacteria</taxon>
        <taxon>Sphingomonadales</taxon>
        <taxon>Sphingomonadaceae</taxon>
        <taxon>Sphingomonas</taxon>
    </lineage>
</organism>
<dbReference type="RefSeq" id="WP_042490873.1">
    <property type="nucleotide sequence ID" value="NZ_BBPI01000097.1"/>
</dbReference>
<reference evidence="1 2" key="1">
    <citation type="submission" date="2014-11" db="EMBL/GenBank/DDBJ databases">
        <title>Whole genome shotgun sequence of Sphingomonas parapaucimobilis NBRC 15100.</title>
        <authorList>
            <person name="Katano-Makiyama Y."/>
            <person name="Hosoyama A."/>
            <person name="Hashimoto M."/>
            <person name="Hosoyama Y."/>
            <person name="Noguchi M."/>
            <person name="Numata M."/>
            <person name="Tsuchikane K."/>
            <person name="Hirakata S."/>
            <person name="Uohara A."/>
            <person name="Shimodaira J."/>
            <person name="Ohji S."/>
            <person name="Ichikawa N."/>
            <person name="Kimura A."/>
            <person name="Yamazoe A."/>
            <person name="Fujita N."/>
        </authorList>
    </citation>
    <scope>NUCLEOTIDE SEQUENCE [LARGE SCALE GENOMIC DNA]</scope>
    <source>
        <strain evidence="1 2">NBRC 15100</strain>
    </source>
</reference>
<evidence type="ECO:0000313" key="2">
    <source>
        <dbReference type="Proteomes" id="UP000032305"/>
    </source>
</evidence>
<proteinExistence type="predicted"/>